<dbReference type="SMART" id="SM00855">
    <property type="entry name" value="PGAM"/>
    <property type="match status" value="1"/>
</dbReference>
<evidence type="ECO:0000313" key="2">
    <source>
        <dbReference type="EMBL" id="EMP54329.1"/>
    </source>
</evidence>
<feature type="domain" description="CHAD" evidence="1">
    <location>
        <begin position="174"/>
        <end position="450"/>
    </location>
</feature>
<dbReference type="InterPro" id="IPR007899">
    <property type="entry name" value="CHAD_dom"/>
</dbReference>
<dbReference type="InterPro" id="IPR029033">
    <property type="entry name" value="His_PPase_superfam"/>
</dbReference>
<dbReference type="PANTHER" id="PTHR39339:SF1">
    <property type="entry name" value="CHAD DOMAIN-CONTAINING PROTEIN"/>
    <property type="match status" value="1"/>
</dbReference>
<dbReference type="CDD" id="cd07067">
    <property type="entry name" value="HP_PGM_like"/>
    <property type="match status" value="1"/>
</dbReference>
<dbReference type="eggNOG" id="COG2062">
    <property type="taxonomic scope" value="Bacteria"/>
</dbReference>
<gene>
    <name evidence="2" type="ORF">MSNKSG1_16401</name>
</gene>
<organism evidence="2 3">
    <name type="scientific">Marinobacter santoriniensis NKSG1</name>
    <dbReference type="NCBI Taxonomy" id="1288826"/>
    <lineage>
        <taxon>Bacteria</taxon>
        <taxon>Pseudomonadati</taxon>
        <taxon>Pseudomonadota</taxon>
        <taxon>Gammaproteobacteria</taxon>
        <taxon>Pseudomonadales</taxon>
        <taxon>Marinobacteraceae</taxon>
        <taxon>Marinobacter</taxon>
    </lineage>
</organism>
<proteinExistence type="predicted"/>
<name>M7CMC4_9GAMM</name>
<dbReference type="EMBL" id="APAT01000024">
    <property type="protein sequence ID" value="EMP54329.1"/>
    <property type="molecule type" value="Genomic_DNA"/>
</dbReference>
<dbReference type="PROSITE" id="PS51708">
    <property type="entry name" value="CHAD"/>
    <property type="match status" value="1"/>
</dbReference>
<sequence length="451" mass="51821">MKHLFLVRHAKSSWTDDTLRDRDRPLNHRGESQLPSLSRALTRLGAFGGRAYASSATRARTTLEGILPPGFPTDRVFVLPELYTFDHRRLLRWLQNRDESEETVLLIGHNPALIELAGHLLGADPHALPTASIAHINLPDKPWRKLKAGKGTLEVLLTPKDFSYQQFNRKRRKDGSPEADIVAALDQQLRRIRDLERGVRVGVDDEFLHQYRVAIRRSRAIAESVGEVTRNHSLSRSIKALKRHARATSRLRDLHVFRQQLTGICQGNEELATALATWAETEIDKSHSDLLHHLDSRYYRNSLDDWSNQIHARTFRKLTRGMTSKDIRNAVARRIKEFNRRDAELLHSAPDEPVHSQRKRIKRIRYLMELDRSRWQDALGILKKRQELYGRFQDLHVQMELLDAFRDSAPDVRPEAIAGLKAELEQQKADVKRRILALGGLDGAAIRHALL</sequence>
<dbReference type="PATRIC" id="fig|1288826.3.peg.3260"/>
<dbReference type="Gene3D" id="1.40.20.10">
    <property type="entry name" value="CHAD domain"/>
    <property type="match status" value="1"/>
</dbReference>
<evidence type="ECO:0000259" key="1">
    <source>
        <dbReference type="PROSITE" id="PS51708"/>
    </source>
</evidence>
<dbReference type="OrthoDB" id="9810154at2"/>
<comment type="caution">
    <text evidence="2">The sequence shown here is derived from an EMBL/GenBank/DDBJ whole genome shotgun (WGS) entry which is preliminary data.</text>
</comment>
<dbReference type="Proteomes" id="UP000011960">
    <property type="component" value="Unassembled WGS sequence"/>
</dbReference>
<dbReference type="STRING" id="1288826.MSNKSG1_16401"/>
<protein>
    <recommendedName>
        <fullName evidence="1">CHAD domain-containing protein</fullName>
    </recommendedName>
</protein>
<dbReference type="Pfam" id="PF05235">
    <property type="entry name" value="CHAD"/>
    <property type="match status" value="1"/>
</dbReference>
<dbReference type="RefSeq" id="WP_008940405.1">
    <property type="nucleotide sequence ID" value="NZ_APAT01000024.1"/>
</dbReference>
<dbReference type="InterPro" id="IPR013078">
    <property type="entry name" value="His_Pase_superF_clade-1"/>
</dbReference>
<keyword evidence="3" id="KW-1185">Reference proteome</keyword>
<dbReference type="PANTHER" id="PTHR39339">
    <property type="entry name" value="SLR1444 PROTEIN"/>
    <property type="match status" value="1"/>
</dbReference>
<dbReference type="SUPFAM" id="SSF53254">
    <property type="entry name" value="Phosphoglycerate mutase-like"/>
    <property type="match status" value="1"/>
</dbReference>
<reference evidence="2 3" key="1">
    <citation type="journal article" date="2013" name="Genome Announc.">
        <title>Genome Sequence of Hydrothermal Arsenic-Respiring Bacterium Marinobacter santoriniensis NKSG1T.</title>
        <authorList>
            <person name="Handley K.M."/>
            <person name="Upton M."/>
            <person name="Beatson S.A."/>
            <person name="Hery M."/>
            <person name="Lloyd J.R."/>
        </authorList>
    </citation>
    <scope>NUCLEOTIDE SEQUENCE [LARGE SCALE GENOMIC DNA]</scope>
    <source>
        <strain evidence="2 3">NKSG1</strain>
    </source>
</reference>
<dbReference type="InterPro" id="IPR038186">
    <property type="entry name" value="CHAD_dom_sf"/>
</dbReference>
<dbReference type="eggNOG" id="COG5607">
    <property type="taxonomic scope" value="Bacteria"/>
</dbReference>
<evidence type="ECO:0000313" key="3">
    <source>
        <dbReference type="Proteomes" id="UP000011960"/>
    </source>
</evidence>
<dbReference type="SMART" id="SM00880">
    <property type="entry name" value="CHAD"/>
    <property type="match status" value="1"/>
</dbReference>
<accession>M7CMC4</accession>
<dbReference type="AlphaFoldDB" id="M7CMC4"/>
<dbReference type="Gene3D" id="3.40.50.1240">
    <property type="entry name" value="Phosphoglycerate mutase-like"/>
    <property type="match status" value="1"/>
</dbReference>